<keyword evidence="3" id="KW-1185">Reference proteome</keyword>
<dbReference type="AlphaFoldDB" id="A0A3M7RBS5"/>
<proteinExistence type="predicted"/>
<dbReference type="Proteomes" id="UP000276133">
    <property type="component" value="Unassembled WGS sequence"/>
</dbReference>
<sequence length="70" mass="8464">MSRKKFLIEIFDECKKFAPQVLIFLIIYILFSNNIKTKIRKLKAQKKKRIKNDREVPVIQNFHANKIFQV</sequence>
<keyword evidence="1" id="KW-0472">Membrane</keyword>
<evidence type="ECO:0000313" key="2">
    <source>
        <dbReference type="EMBL" id="RNA20735.1"/>
    </source>
</evidence>
<name>A0A3M7RBS5_BRAPC</name>
<accession>A0A3M7RBS5</accession>
<organism evidence="2 3">
    <name type="scientific">Brachionus plicatilis</name>
    <name type="common">Marine rotifer</name>
    <name type="synonym">Brachionus muelleri</name>
    <dbReference type="NCBI Taxonomy" id="10195"/>
    <lineage>
        <taxon>Eukaryota</taxon>
        <taxon>Metazoa</taxon>
        <taxon>Spiralia</taxon>
        <taxon>Gnathifera</taxon>
        <taxon>Rotifera</taxon>
        <taxon>Eurotatoria</taxon>
        <taxon>Monogononta</taxon>
        <taxon>Pseudotrocha</taxon>
        <taxon>Ploima</taxon>
        <taxon>Brachionidae</taxon>
        <taxon>Brachionus</taxon>
    </lineage>
</organism>
<reference evidence="2 3" key="1">
    <citation type="journal article" date="2018" name="Sci. Rep.">
        <title>Genomic signatures of local adaptation to the degree of environmental predictability in rotifers.</title>
        <authorList>
            <person name="Franch-Gras L."/>
            <person name="Hahn C."/>
            <person name="Garcia-Roger E.M."/>
            <person name="Carmona M.J."/>
            <person name="Serra M."/>
            <person name="Gomez A."/>
        </authorList>
    </citation>
    <scope>NUCLEOTIDE SEQUENCE [LARGE SCALE GENOMIC DNA]</scope>
    <source>
        <strain evidence="2">HYR1</strain>
    </source>
</reference>
<keyword evidence="1" id="KW-1133">Transmembrane helix</keyword>
<comment type="caution">
    <text evidence="2">The sequence shown here is derived from an EMBL/GenBank/DDBJ whole genome shotgun (WGS) entry which is preliminary data.</text>
</comment>
<evidence type="ECO:0000256" key="1">
    <source>
        <dbReference type="SAM" id="Phobius"/>
    </source>
</evidence>
<dbReference type="EMBL" id="REGN01003794">
    <property type="protein sequence ID" value="RNA20735.1"/>
    <property type="molecule type" value="Genomic_DNA"/>
</dbReference>
<keyword evidence="1" id="KW-0812">Transmembrane</keyword>
<evidence type="ECO:0000313" key="3">
    <source>
        <dbReference type="Proteomes" id="UP000276133"/>
    </source>
</evidence>
<gene>
    <name evidence="2" type="ORF">BpHYR1_027274</name>
</gene>
<protein>
    <submittedName>
        <fullName evidence="2">Uncharacterized protein</fullName>
    </submittedName>
</protein>
<feature type="transmembrane region" description="Helical" evidence="1">
    <location>
        <begin position="17"/>
        <end position="35"/>
    </location>
</feature>